<evidence type="ECO:0000256" key="1">
    <source>
        <dbReference type="SAM" id="MobiDB-lite"/>
    </source>
</evidence>
<keyword evidence="2" id="KW-0812">Transmembrane</keyword>
<keyword evidence="2" id="KW-0472">Membrane</keyword>
<evidence type="ECO:0000313" key="5">
    <source>
        <dbReference type="Proteomes" id="UP000199515"/>
    </source>
</evidence>
<dbReference type="InterPro" id="IPR058330">
    <property type="entry name" value="DUF8017"/>
</dbReference>
<proteinExistence type="predicted"/>
<dbReference type="EMBL" id="FNON01000016">
    <property type="protein sequence ID" value="SDZ43014.1"/>
    <property type="molecule type" value="Genomic_DNA"/>
</dbReference>
<dbReference type="Proteomes" id="UP000199515">
    <property type="component" value="Unassembled WGS sequence"/>
</dbReference>
<keyword evidence="5" id="KW-1185">Reference proteome</keyword>
<sequence>MSNPGGQGWPNQPQQPYEQGFPQAYDQQYQQPFGQTQQYQLESPQGFGGYPPPEPPKKKTGLWIAAVALVIVIAVGITLLFVLTSKDEQQAAPPPPTSAPAPSSPSASGVPEDNKTESTTPGWQGLKSIKDGAAYDIPSGFDTKPGRTAGYDDGPTKVVMHESMVYKAGACPESRGSNRGRLGFVTVDQMAPEEAAMKAAKAWAIAGSTEKDTQPPQIADPPVSQLPIAGGTIQASSATVTFTSPESEECRAPNVLVVSAAFKNGDKTTCFLITVDQGTPDSLPAEDAKKIVASLRPLK</sequence>
<feature type="compositionally biased region" description="Low complexity" evidence="1">
    <location>
        <begin position="9"/>
        <end position="40"/>
    </location>
</feature>
<dbReference type="AlphaFoldDB" id="A0A1H3SYK6"/>
<dbReference type="RefSeq" id="WP_091299994.1">
    <property type="nucleotide sequence ID" value="NZ_FNON01000016.1"/>
</dbReference>
<reference evidence="4 5" key="1">
    <citation type="submission" date="2016-10" db="EMBL/GenBank/DDBJ databases">
        <authorList>
            <person name="de Groot N.N."/>
        </authorList>
    </citation>
    <scope>NUCLEOTIDE SEQUENCE [LARGE SCALE GENOMIC DNA]</scope>
    <source>
        <strain evidence="4 5">CPCC 202699</strain>
    </source>
</reference>
<dbReference type="STRING" id="589385.SAMN05421504_11672"/>
<feature type="region of interest" description="Disordered" evidence="1">
    <location>
        <begin position="89"/>
        <end position="129"/>
    </location>
</feature>
<evidence type="ECO:0000313" key="4">
    <source>
        <dbReference type="EMBL" id="SDZ43014.1"/>
    </source>
</evidence>
<organism evidence="4 5">
    <name type="scientific">Amycolatopsis xylanica</name>
    <dbReference type="NCBI Taxonomy" id="589385"/>
    <lineage>
        <taxon>Bacteria</taxon>
        <taxon>Bacillati</taxon>
        <taxon>Actinomycetota</taxon>
        <taxon>Actinomycetes</taxon>
        <taxon>Pseudonocardiales</taxon>
        <taxon>Pseudonocardiaceae</taxon>
        <taxon>Amycolatopsis</taxon>
    </lineage>
</organism>
<accession>A0A1H3SYK6</accession>
<dbReference type="OrthoDB" id="3616185at2"/>
<evidence type="ECO:0000259" key="3">
    <source>
        <dbReference type="Pfam" id="PF26056"/>
    </source>
</evidence>
<feature type="region of interest" description="Disordered" evidence="1">
    <location>
        <begin position="1"/>
        <end position="54"/>
    </location>
</feature>
<name>A0A1H3SYK6_9PSEU</name>
<keyword evidence="2" id="KW-1133">Transmembrane helix</keyword>
<feature type="domain" description="DUF8017" evidence="3">
    <location>
        <begin position="117"/>
        <end position="298"/>
    </location>
</feature>
<feature type="compositionally biased region" description="Pro residues" evidence="1">
    <location>
        <begin position="92"/>
        <end position="103"/>
    </location>
</feature>
<evidence type="ECO:0000256" key="2">
    <source>
        <dbReference type="SAM" id="Phobius"/>
    </source>
</evidence>
<dbReference type="Pfam" id="PF26056">
    <property type="entry name" value="DUF8017"/>
    <property type="match status" value="1"/>
</dbReference>
<feature type="transmembrane region" description="Helical" evidence="2">
    <location>
        <begin position="62"/>
        <end position="83"/>
    </location>
</feature>
<protein>
    <recommendedName>
        <fullName evidence="3">DUF8017 domain-containing protein</fullName>
    </recommendedName>
</protein>
<gene>
    <name evidence="4" type="ORF">SAMN05421504_11672</name>
</gene>